<dbReference type="EMBL" id="JBHTMP010000003">
    <property type="protein sequence ID" value="MFD1320109.1"/>
    <property type="molecule type" value="Genomic_DNA"/>
</dbReference>
<dbReference type="Pfam" id="PF07721">
    <property type="entry name" value="TPR_4"/>
    <property type="match status" value="3"/>
</dbReference>
<dbReference type="Proteomes" id="UP001597260">
    <property type="component" value="Unassembled WGS sequence"/>
</dbReference>
<dbReference type="InterPro" id="IPR011717">
    <property type="entry name" value="TPR-4"/>
</dbReference>
<dbReference type="Gene3D" id="1.25.40.10">
    <property type="entry name" value="Tetratricopeptide repeat domain"/>
    <property type="match status" value="2"/>
</dbReference>
<proteinExistence type="predicted"/>
<keyword evidence="2" id="KW-1185">Reference proteome</keyword>
<dbReference type="SUPFAM" id="SSF48452">
    <property type="entry name" value="TPR-like"/>
    <property type="match status" value="2"/>
</dbReference>
<protein>
    <recommendedName>
        <fullName evidence="3">Tetratricopeptide repeat-containing protein</fullName>
    </recommendedName>
</protein>
<name>A0ABW3Y6N3_9ACTN</name>
<dbReference type="InterPro" id="IPR011990">
    <property type="entry name" value="TPR-like_helical_dom_sf"/>
</dbReference>
<gene>
    <name evidence="1" type="ORF">ACFQ4H_03290</name>
</gene>
<evidence type="ECO:0000313" key="2">
    <source>
        <dbReference type="Proteomes" id="UP001597260"/>
    </source>
</evidence>
<accession>A0ABW3Y6N3</accession>
<dbReference type="RefSeq" id="WP_377566768.1">
    <property type="nucleotide sequence ID" value="NZ_JBHTMP010000003.1"/>
</dbReference>
<reference evidence="2" key="1">
    <citation type="journal article" date="2019" name="Int. J. Syst. Evol. Microbiol.">
        <title>The Global Catalogue of Microorganisms (GCM) 10K type strain sequencing project: providing services to taxonomists for standard genome sequencing and annotation.</title>
        <authorList>
            <consortium name="The Broad Institute Genomics Platform"/>
            <consortium name="The Broad Institute Genome Sequencing Center for Infectious Disease"/>
            <person name="Wu L."/>
            <person name="Ma J."/>
        </authorList>
    </citation>
    <scope>NUCLEOTIDE SEQUENCE [LARGE SCALE GENOMIC DNA]</scope>
    <source>
        <strain evidence="2">JCM 31037</strain>
    </source>
</reference>
<sequence>MRELQAVTARHGRGSPAWASTQCDLGNLLVHADQVDRAIECYRDATSASVHEDPQIRRDHLTYRLNLGMALQMAGRLDEAESELRQGAQDRLAFYGREHAGYAFGLEPLADVLLQRGDVRQARQVIEETMVNFWRNGHERIATTLALRAEIVAAEDAEEPLFPGMDQLPDEIVEQIALSVMSRLGRCDPKTYQIVLTDLVAILEARLGVDHQATLNVLSTLANVGHDHSDQSGRIDAIQRVLASYDRQGRAEEALMAALGLAMAQSDVGNEEKALRTYESAHARAERIGRPELTSQVLRNWGLALREAGQVHLAEQRLTEAVTQARRGADHETLGRADIALGLFLQHEGRLEDARAVLEEGLSALDPVHPDAIVGRSHLGAVMAGSTCGCGDLKTTITDAFRQFVISRLPADLLADLAVTIEDGDFQIRVELRREPTEDELERLNGVVQSAHAEFRRRLTSPGYAG</sequence>
<comment type="caution">
    <text evidence="1">The sequence shown here is derived from an EMBL/GenBank/DDBJ whole genome shotgun (WGS) entry which is preliminary data.</text>
</comment>
<evidence type="ECO:0000313" key="1">
    <source>
        <dbReference type="EMBL" id="MFD1320109.1"/>
    </source>
</evidence>
<organism evidence="1 2">
    <name type="scientific">Micromonospora sonneratiae</name>
    <dbReference type="NCBI Taxonomy" id="1184706"/>
    <lineage>
        <taxon>Bacteria</taxon>
        <taxon>Bacillati</taxon>
        <taxon>Actinomycetota</taxon>
        <taxon>Actinomycetes</taxon>
        <taxon>Micromonosporales</taxon>
        <taxon>Micromonosporaceae</taxon>
        <taxon>Micromonospora</taxon>
    </lineage>
</organism>
<evidence type="ECO:0008006" key="3">
    <source>
        <dbReference type="Google" id="ProtNLM"/>
    </source>
</evidence>